<dbReference type="GO" id="GO:0000175">
    <property type="term" value="F:3'-5'-RNA exonuclease activity"/>
    <property type="evidence" value="ECO:0007669"/>
    <property type="project" value="TreeGrafter"/>
</dbReference>
<keyword evidence="9" id="KW-1185">Reference proteome</keyword>
<comment type="caution">
    <text evidence="8">The sequence shown here is derived from an EMBL/GenBank/DDBJ whole genome shotgun (WGS) entry which is preliminary data.</text>
</comment>
<evidence type="ECO:0000256" key="6">
    <source>
        <dbReference type="ARBA" id="ARBA00030030"/>
    </source>
</evidence>
<evidence type="ECO:0000256" key="1">
    <source>
        <dbReference type="ARBA" id="ARBA00022722"/>
    </source>
</evidence>
<keyword evidence="1" id="KW-0540">Nuclease</keyword>
<reference evidence="9" key="1">
    <citation type="journal article" date="2016" name="Nat. Commun.">
        <title>Genome analysis of three Pneumocystis species reveals adaptation mechanisms to life exclusively in mammalian hosts.</title>
        <authorList>
            <person name="Ma L."/>
            <person name="Chen Z."/>
            <person name="Huang D.W."/>
            <person name="Kutty G."/>
            <person name="Ishihara M."/>
            <person name="Wang H."/>
            <person name="Abouelleil A."/>
            <person name="Bishop L."/>
            <person name="Davey E."/>
            <person name="Deng R."/>
            <person name="Deng X."/>
            <person name="Fan L."/>
            <person name="Fantoni G."/>
            <person name="Fitzgerald M."/>
            <person name="Gogineni E."/>
            <person name="Goldberg J.M."/>
            <person name="Handley G."/>
            <person name="Hu X."/>
            <person name="Huber C."/>
            <person name="Jiao X."/>
            <person name="Jones K."/>
            <person name="Levin J.Z."/>
            <person name="Liu Y."/>
            <person name="Macdonald P."/>
            <person name="Melnikov A."/>
            <person name="Raley C."/>
            <person name="Sassi M."/>
            <person name="Sherman B.T."/>
            <person name="Song X."/>
            <person name="Sykes S."/>
            <person name="Tran B."/>
            <person name="Walsh L."/>
            <person name="Xia Y."/>
            <person name="Yang J."/>
            <person name="Young S."/>
            <person name="Zeng Q."/>
            <person name="Zheng X."/>
            <person name="Stephens R."/>
            <person name="Nusbaum C."/>
            <person name="Birren B.W."/>
            <person name="Azadi P."/>
            <person name="Lempicki R.A."/>
            <person name="Cuomo C.A."/>
            <person name="Kovacs J.A."/>
        </authorList>
    </citation>
    <scope>NUCLEOTIDE SEQUENCE [LARGE SCALE GENOMIC DNA]</scope>
    <source>
        <strain evidence="9">B80</strain>
    </source>
</reference>
<evidence type="ECO:0000256" key="3">
    <source>
        <dbReference type="ARBA" id="ARBA00023239"/>
    </source>
</evidence>
<dbReference type="EMBL" id="LFVZ01000002">
    <property type="protein sequence ID" value="KTW30725.1"/>
    <property type="molecule type" value="Genomic_DNA"/>
</dbReference>
<dbReference type="PANTHER" id="PTHR13522">
    <property type="entry name" value="U6 SNRNA PHOSPHODIESTERASE 1"/>
    <property type="match status" value="1"/>
</dbReference>
<evidence type="ECO:0000256" key="5">
    <source>
        <dbReference type="ARBA" id="ARBA00029543"/>
    </source>
</evidence>
<organism evidence="8 9">
    <name type="scientific">Pneumocystis carinii (strain B80)</name>
    <name type="common">Rat pneumocystis pneumonia agent</name>
    <name type="synonym">Pneumocystis carinii f. sp. carinii</name>
    <dbReference type="NCBI Taxonomy" id="1408658"/>
    <lineage>
        <taxon>Eukaryota</taxon>
        <taxon>Fungi</taxon>
        <taxon>Dikarya</taxon>
        <taxon>Ascomycota</taxon>
        <taxon>Taphrinomycotina</taxon>
        <taxon>Pneumocystomycetes</taxon>
        <taxon>Pneumocystaceae</taxon>
        <taxon>Pneumocystis</taxon>
    </lineage>
</organism>
<dbReference type="GO" id="GO:0005634">
    <property type="term" value="C:nucleus"/>
    <property type="evidence" value="ECO:0007669"/>
    <property type="project" value="TreeGrafter"/>
</dbReference>
<dbReference type="Proteomes" id="UP000054454">
    <property type="component" value="Unassembled WGS sequence"/>
</dbReference>
<accession>A0A0W4ZQS4</accession>
<dbReference type="GO" id="GO:0034477">
    <property type="term" value="P:U6 snRNA 3'-end processing"/>
    <property type="evidence" value="ECO:0007669"/>
    <property type="project" value="InterPro"/>
</dbReference>
<sequence>MKNHENTKLVSYDSEDEENSEYPHKNVEPLPSFFLDLYQVKPRQGNDPEFHEGRKRTYPHVSGSWPSHIYIDLMPNEKLQILLKKIQESFMIEGIEFKSLVENDLEMPLPLHISLSRPLMLGSDIINEFKEAIKEKVVFESFNIKFSNIAIFKNEDASRTFLVLIIETGKEILQNILRMVDSIVEKYGYQTFYEENKGY</sequence>
<dbReference type="InterPro" id="IPR027521">
    <property type="entry name" value="Usb1"/>
</dbReference>
<dbReference type="AlphaFoldDB" id="A0A0W4ZQS4"/>
<gene>
    <name evidence="8" type="ORF">T552_00437</name>
</gene>
<proteinExistence type="predicted"/>
<keyword evidence="3" id="KW-0456">Lyase</keyword>
<dbReference type="OrthoDB" id="49151at2759"/>
<keyword evidence="4" id="KW-0539">Nucleus</keyword>
<evidence type="ECO:0000256" key="2">
    <source>
        <dbReference type="ARBA" id="ARBA00022801"/>
    </source>
</evidence>
<evidence type="ECO:0000256" key="7">
    <source>
        <dbReference type="SAM" id="MobiDB-lite"/>
    </source>
</evidence>
<dbReference type="RefSeq" id="XP_018227321.1">
    <property type="nucleotide sequence ID" value="XM_018369052.1"/>
</dbReference>
<evidence type="ECO:0000313" key="9">
    <source>
        <dbReference type="Proteomes" id="UP000054454"/>
    </source>
</evidence>
<evidence type="ECO:0000313" key="8">
    <source>
        <dbReference type="EMBL" id="KTW30725.1"/>
    </source>
</evidence>
<feature type="region of interest" description="Disordered" evidence="7">
    <location>
        <begin position="1"/>
        <end position="25"/>
    </location>
</feature>
<keyword evidence="2" id="KW-0378">Hydrolase</keyword>
<name>A0A0W4ZQS4_PNEC8</name>
<dbReference type="GO" id="GO:0016829">
    <property type="term" value="F:lyase activity"/>
    <property type="evidence" value="ECO:0007669"/>
    <property type="project" value="UniProtKB-KW"/>
</dbReference>
<dbReference type="PANTHER" id="PTHR13522:SF3">
    <property type="entry name" value="U6 SNRNA PHOSPHODIESTERASE 1"/>
    <property type="match status" value="1"/>
</dbReference>
<dbReference type="Pfam" id="PF09749">
    <property type="entry name" value="HVSL"/>
    <property type="match status" value="1"/>
</dbReference>
<dbReference type="VEuPathDB" id="FungiDB:T552_00437"/>
<evidence type="ECO:0000256" key="4">
    <source>
        <dbReference type="ARBA" id="ARBA00023242"/>
    </source>
</evidence>
<dbReference type="Gene3D" id="3.90.1140.10">
    <property type="entry name" value="Cyclic phosphodiesterase"/>
    <property type="match status" value="1"/>
</dbReference>
<dbReference type="GeneID" id="28935254"/>
<protein>
    <recommendedName>
        <fullName evidence="5">U6 snRNA phosphodiesterase 1</fullName>
    </recommendedName>
    <alternativeName>
        <fullName evidence="6">3'-5' RNA exonuclease USB1</fullName>
    </alternativeName>
</protein>